<dbReference type="SUPFAM" id="SSF51126">
    <property type="entry name" value="Pectin lyase-like"/>
    <property type="match status" value="2"/>
</dbReference>
<dbReference type="RefSeq" id="WP_184201121.1">
    <property type="nucleotide sequence ID" value="NZ_JACHGW010000004.1"/>
</dbReference>
<feature type="domain" description="PA14" evidence="3">
    <location>
        <begin position="603"/>
        <end position="695"/>
    </location>
</feature>
<evidence type="ECO:0000313" key="5">
    <source>
        <dbReference type="Proteomes" id="UP000520814"/>
    </source>
</evidence>
<protein>
    <recommendedName>
        <fullName evidence="6">PA14 domain-containing protein</fullName>
    </recommendedName>
</protein>
<keyword evidence="5" id="KW-1185">Reference proteome</keyword>
<dbReference type="SUPFAM" id="SSF56988">
    <property type="entry name" value="Anthrax protective antigen"/>
    <property type="match status" value="1"/>
</dbReference>
<dbReference type="EMBL" id="JACHGW010000004">
    <property type="protein sequence ID" value="MBB6052309.1"/>
    <property type="molecule type" value="Genomic_DNA"/>
</dbReference>
<evidence type="ECO:0008006" key="6">
    <source>
        <dbReference type="Google" id="ProtNLM"/>
    </source>
</evidence>
<feature type="region of interest" description="Disordered" evidence="1">
    <location>
        <begin position="572"/>
        <end position="592"/>
    </location>
</feature>
<evidence type="ECO:0000259" key="2">
    <source>
        <dbReference type="Pfam" id="PF05048"/>
    </source>
</evidence>
<evidence type="ECO:0000256" key="1">
    <source>
        <dbReference type="SAM" id="MobiDB-lite"/>
    </source>
</evidence>
<name>A0A7W9W7C1_ARMRO</name>
<dbReference type="InterPro" id="IPR012334">
    <property type="entry name" value="Pectin_lyas_fold"/>
</dbReference>
<dbReference type="AlphaFoldDB" id="A0A7W9W7C1"/>
<feature type="domain" description="Periplasmic copper-binding protein NosD beta helix" evidence="2">
    <location>
        <begin position="119"/>
        <end position="261"/>
    </location>
</feature>
<dbReference type="Gene3D" id="2.160.20.10">
    <property type="entry name" value="Single-stranded right-handed beta-helix, Pectin lyase-like"/>
    <property type="match status" value="2"/>
</dbReference>
<dbReference type="InterPro" id="IPR011658">
    <property type="entry name" value="PA14_dom"/>
</dbReference>
<dbReference type="Pfam" id="PF07691">
    <property type="entry name" value="PA14"/>
    <property type="match status" value="1"/>
</dbReference>
<feature type="compositionally biased region" description="Basic and acidic residues" evidence="1">
    <location>
        <begin position="575"/>
        <end position="588"/>
    </location>
</feature>
<reference evidence="4 5" key="1">
    <citation type="submission" date="2020-08" db="EMBL/GenBank/DDBJ databases">
        <title>Genomic Encyclopedia of Type Strains, Phase IV (KMG-IV): sequencing the most valuable type-strain genomes for metagenomic binning, comparative biology and taxonomic classification.</title>
        <authorList>
            <person name="Goeker M."/>
        </authorList>
    </citation>
    <scope>NUCLEOTIDE SEQUENCE [LARGE SCALE GENOMIC DNA]</scope>
    <source>
        <strain evidence="4 5">DSM 23562</strain>
    </source>
</reference>
<evidence type="ECO:0000259" key="3">
    <source>
        <dbReference type="Pfam" id="PF07691"/>
    </source>
</evidence>
<accession>A0A7W9W7C1</accession>
<proteinExistence type="predicted"/>
<organism evidence="4 5">
    <name type="scientific">Armatimonas rosea</name>
    <dbReference type="NCBI Taxonomy" id="685828"/>
    <lineage>
        <taxon>Bacteria</taxon>
        <taxon>Bacillati</taxon>
        <taxon>Armatimonadota</taxon>
        <taxon>Armatimonadia</taxon>
        <taxon>Armatimonadales</taxon>
        <taxon>Armatimonadaceae</taxon>
        <taxon>Armatimonas</taxon>
    </lineage>
</organism>
<evidence type="ECO:0000313" key="4">
    <source>
        <dbReference type="EMBL" id="MBB6052309.1"/>
    </source>
</evidence>
<comment type="caution">
    <text evidence="4">The sequence shown here is derived from an EMBL/GenBank/DDBJ whole genome shotgun (WGS) entry which is preliminary data.</text>
</comment>
<dbReference type="InterPro" id="IPR011050">
    <property type="entry name" value="Pectin_lyase_fold/virulence"/>
</dbReference>
<dbReference type="Proteomes" id="UP000520814">
    <property type="component" value="Unassembled WGS sequence"/>
</dbReference>
<dbReference type="InterPro" id="IPR007742">
    <property type="entry name" value="NosD_dom"/>
</dbReference>
<sequence>MQLPKTITTSLTLKRGAFLLPEGITISGSNITVDFGGTTLRGSAETTEPDKRAGVGVTVTGKNVTVKNLAVHGYKVGVLGRDCEWLTLEKIDASDNWKQRLASTTEKEDLSDWMSFHHNEKDEWLEYGAAIYLVGCDRFTVRQCTARRGQCGLMLTRCNEGLVAQNDFSFLSAIGLGMYRSSSNKILHNKLDWCVRGYSHGVYNRGQDSAGILIYEQSSENVFAYNSVTHGGDGFFLWAGQTTMDTGRGGCDDNLVFGNDFSHAPTNGIEATFSRNAFVNNLVLECWHGVWGGYSYDTKIVGNVFGFNAEAIAIEHGRDIAIAHNLFHRDVTAVNLWKNATQDPSWAYVRKHETTSRDYAIQENRFVGCQKAVSVRLTERVQEQGNHTEPLRAPVVMQGSGNNIVTTEADGSAYQKRFSLPWNPRAGQPGFAAPAPLPGVPLPFLPKNVLRGRRYILVDEWGPYDFERPILWPRGEGKYEILGPKGRWRLVKAEGASVSAQTGSVPGELSLSVPMGQVGNIKVELEYLGETCRDYRGVLTPKGKPVRFGFSRFFAPIDWEVKFFPWSRANNPNDVHSEPDSREQDERLASGTPLKIEKPARLDYAGSSFGPGIPNNHFLTLAIGKLQVPAGEYILDVTTDDGCRVWLDDNLILKDAWKYQGPTLYPVPLSLSAGPHTLRVEHFQIDGYATLKVNLRPRA</sequence>
<gene>
    <name evidence="4" type="ORF">HNQ39_004130</name>
</gene>
<dbReference type="Pfam" id="PF05048">
    <property type="entry name" value="NosD"/>
    <property type="match status" value="1"/>
</dbReference>